<accession>A0AA36C9K2</accession>
<name>A0AA36C9K2_9BILA</name>
<dbReference type="Proteomes" id="UP001177023">
    <property type="component" value="Unassembled WGS sequence"/>
</dbReference>
<comment type="caution">
    <text evidence="2">The sequence shown here is derived from an EMBL/GenBank/DDBJ whole genome shotgun (WGS) entry which is preliminary data.</text>
</comment>
<evidence type="ECO:0000313" key="2">
    <source>
        <dbReference type="EMBL" id="CAJ0564328.1"/>
    </source>
</evidence>
<dbReference type="PROSITE" id="PS51257">
    <property type="entry name" value="PROKAR_LIPOPROTEIN"/>
    <property type="match status" value="1"/>
</dbReference>
<feature type="compositionally biased region" description="Polar residues" evidence="1">
    <location>
        <begin position="48"/>
        <end position="61"/>
    </location>
</feature>
<protein>
    <submittedName>
        <fullName evidence="2">Uncharacterized protein</fullName>
    </submittedName>
</protein>
<reference evidence="2" key="1">
    <citation type="submission" date="2023-06" db="EMBL/GenBank/DDBJ databases">
        <authorList>
            <person name="Delattre M."/>
        </authorList>
    </citation>
    <scope>NUCLEOTIDE SEQUENCE</scope>
    <source>
        <strain evidence="2">AF72</strain>
    </source>
</reference>
<keyword evidence="3" id="KW-1185">Reference proteome</keyword>
<dbReference type="AlphaFoldDB" id="A0AA36C9K2"/>
<evidence type="ECO:0000313" key="3">
    <source>
        <dbReference type="Proteomes" id="UP001177023"/>
    </source>
</evidence>
<organism evidence="2 3">
    <name type="scientific">Mesorhabditis spiculigera</name>
    <dbReference type="NCBI Taxonomy" id="96644"/>
    <lineage>
        <taxon>Eukaryota</taxon>
        <taxon>Metazoa</taxon>
        <taxon>Ecdysozoa</taxon>
        <taxon>Nematoda</taxon>
        <taxon>Chromadorea</taxon>
        <taxon>Rhabditida</taxon>
        <taxon>Rhabditina</taxon>
        <taxon>Rhabditomorpha</taxon>
        <taxon>Rhabditoidea</taxon>
        <taxon>Rhabditidae</taxon>
        <taxon>Mesorhabditinae</taxon>
        <taxon>Mesorhabditis</taxon>
    </lineage>
</organism>
<proteinExistence type="predicted"/>
<gene>
    <name evidence="2" type="ORF">MSPICULIGERA_LOCUS3010</name>
</gene>
<feature type="non-terminal residue" evidence="2">
    <location>
        <position position="100"/>
    </location>
</feature>
<evidence type="ECO:0000256" key="1">
    <source>
        <dbReference type="SAM" id="MobiDB-lite"/>
    </source>
</evidence>
<feature type="region of interest" description="Disordered" evidence="1">
    <location>
        <begin position="36"/>
        <end position="61"/>
    </location>
</feature>
<dbReference type="EMBL" id="CATQJA010000856">
    <property type="protein sequence ID" value="CAJ0564328.1"/>
    <property type="molecule type" value="Genomic_DNA"/>
</dbReference>
<sequence length="100" mass="11048">MLRQYFSLPRVLLKRKVFYAVLLLLVIGCISQIPRRPTTSRRSMTPEEPQNTTVTADSGLSTSSSVGAYTAADFAARPHLYSVAVEVKENQTLDELATMA</sequence>